<dbReference type="OrthoDB" id="197400at2759"/>
<keyword evidence="4" id="KW-1185">Reference proteome</keyword>
<dbReference type="KEGG" id="ovi:T265_04461"/>
<feature type="domain" description="Tudor" evidence="2">
    <location>
        <begin position="310"/>
        <end position="370"/>
    </location>
</feature>
<dbReference type="SMART" id="SM00333">
    <property type="entry name" value="TUDOR"/>
    <property type="match status" value="1"/>
</dbReference>
<evidence type="ECO:0000256" key="1">
    <source>
        <dbReference type="SAM" id="MobiDB-lite"/>
    </source>
</evidence>
<dbReference type="SUPFAM" id="SSF63748">
    <property type="entry name" value="Tudor/PWWP/MBT"/>
    <property type="match status" value="1"/>
</dbReference>
<dbReference type="Gene3D" id="2.30.30.140">
    <property type="match status" value="1"/>
</dbReference>
<organism evidence="3 4">
    <name type="scientific">Opisthorchis viverrini</name>
    <name type="common">Southeast Asian liver fluke</name>
    <dbReference type="NCBI Taxonomy" id="6198"/>
    <lineage>
        <taxon>Eukaryota</taxon>
        <taxon>Metazoa</taxon>
        <taxon>Spiralia</taxon>
        <taxon>Lophotrochozoa</taxon>
        <taxon>Platyhelminthes</taxon>
        <taxon>Trematoda</taxon>
        <taxon>Digenea</taxon>
        <taxon>Opisthorchiida</taxon>
        <taxon>Opisthorchiata</taxon>
        <taxon>Opisthorchiidae</taxon>
        <taxon>Opisthorchis</taxon>
    </lineage>
</organism>
<dbReference type="Proteomes" id="UP000054324">
    <property type="component" value="Unassembled WGS sequence"/>
</dbReference>
<dbReference type="CTD" id="20318643"/>
<dbReference type="STRING" id="6198.A0A075AGJ1"/>
<dbReference type="GeneID" id="20318643"/>
<proteinExistence type="predicted"/>
<dbReference type="CDD" id="cd22852">
    <property type="entry name" value="SMN_C"/>
    <property type="match status" value="1"/>
</dbReference>
<gene>
    <name evidence="3" type="ORF">T265_04461</name>
</gene>
<dbReference type="InterPro" id="IPR002999">
    <property type="entry name" value="Tudor"/>
</dbReference>
<dbReference type="CDD" id="cd21182">
    <property type="entry name" value="Tudor_SMN_SPF30-like"/>
    <property type="match status" value="1"/>
</dbReference>
<evidence type="ECO:0000313" key="4">
    <source>
        <dbReference type="Proteomes" id="UP000054324"/>
    </source>
</evidence>
<protein>
    <recommendedName>
        <fullName evidence="2">Tudor domain-containing protein</fullName>
    </recommendedName>
</protein>
<evidence type="ECO:0000259" key="2">
    <source>
        <dbReference type="PROSITE" id="PS50304"/>
    </source>
</evidence>
<dbReference type="PROSITE" id="PS50304">
    <property type="entry name" value="TUDOR"/>
    <property type="match status" value="1"/>
</dbReference>
<dbReference type="InterPro" id="IPR047313">
    <property type="entry name" value="SMN_C"/>
</dbReference>
<accession>A0A075AGJ1</accession>
<dbReference type="AlphaFoldDB" id="A0A075AGJ1"/>
<name>A0A075AGJ1_OPIVI</name>
<evidence type="ECO:0000313" key="3">
    <source>
        <dbReference type="EMBL" id="KER28769.1"/>
    </source>
</evidence>
<dbReference type="EMBL" id="KL596692">
    <property type="protein sequence ID" value="KER28769.1"/>
    <property type="molecule type" value="Genomic_DNA"/>
</dbReference>
<dbReference type="RefSeq" id="XP_009167474.1">
    <property type="nucleotide sequence ID" value="XM_009169210.1"/>
</dbReference>
<reference evidence="3 4" key="1">
    <citation type="submission" date="2013-11" db="EMBL/GenBank/DDBJ databases">
        <title>Opisthorchis viverrini - life in the bile duct.</title>
        <authorList>
            <person name="Young N.D."/>
            <person name="Nagarajan N."/>
            <person name="Lin S.J."/>
            <person name="Korhonen P.K."/>
            <person name="Jex A.R."/>
            <person name="Hall R.S."/>
            <person name="Safavi-Hemami H."/>
            <person name="Kaewkong W."/>
            <person name="Bertrand D."/>
            <person name="Gao S."/>
            <person name="Seet Q."/>
            <person name="Wongkham S."/>
            <person name="Teh B.T."/>
            <person name="Wongkham C."/>
            <person name="Intapan P.M."/>
            <person name="Maleewong W."/>
            <person name="Yang X."/>
            <person name="Hu M."/>
            <person name="Wang Z."/>
            <person name="Hofmann A."/>
            <person name="Sternberg P.W."/>
            <person name="Tan P."/>
            <person name="Wang J."/>
            <person name="Gasser R.B."/>
        </authorList>
    </citation>
    <scope>NUCLEOTIDE SEQUENCE [LARGE SCALE GENOMIC DNA]</scope>
</reference>
<feature type="region of interest" description="Disordered" evidence="1">
    <location>
        <begin position="257"/>
        <end position="306"/>
    </location>
</feature>
<sequence>MLRCAPYYYMDQKPGRCAPRTSKKLSVFDHRCLRIIARIWWEHRISNAKVRRMVFGRNNSPSIDELITLHRLRWIGHVLRMPVDRLPRRTLFAQPHNHSVSAFVLFMTTVTATSACYWSDGDFCVYKCASTNAYALGFLKTLDVNNRQCTVVSCASGVERQLSSDDLLALTPDTIKLVTDPNLHKLSLDQRLDSTYFTQKLGKMTSAMAGKIAFVQDYPLGRTNFLSYYQHDIELVGHERKKAFSCSTLPVPSCHATRSKHEGWDTATLPKPRQGKSSGGGRIRTTDLPLSKKLAKSKPPEPAKVVPSTSWTVGQMCICMWSEDEGYYFGTIQEARPEEDQYIVSFCYYNNTELKRAADLHELGSDFELLVEDEYNKTAAGRLRKRPTFHRKAEQVMTDDVEQTTNEYAALMTLAPDGSAATNTAIPVSKVDYPQPATVSQKPTTRLIPGLASSFGDQQPTFTAPPTGSFPPSFPNLATLKHCNEVQDTGQAPWQALLISWFMCGYHTGYFEALQSAAKR</sequence>